<dbReference type="Proteomes" id="UP001329825">
    <property type="component" value="Chromosome 3"/>
</dbReference>
<feature type="region of interest" description="Disordered" evidence="1">
    <location>
        <begin position="71"/>
        <end position="113"/>
    </location>
</feature>
<name>A0ABZ1CVC3_9TREE</name>
<reference evidence="4 5" key="1">
    <citation type="submission" date="2024-01" db="EMBL/GenBank/DDBJ databases">
        <title>Comparative genomics of Cryptococcus and Kwoniella reveals pathogenesis evolution and contrasting modes of karyotype evolution via chromosome fusion or intercentromeric recombination.</title>
        <authorList>
            <person name="Coelho M.A."/>
            <person name="David-Palma M."/>
            <person name="Shea T."/>
            <person name="Bowers K."/>
            <person name="McGinley-Smith S."/>
            <person name="Mohammad A.W."/>
            <person name="Gnirke A."/>
            <person name="Yurkov A.M."/>
            <person name="Nowrousian M."/>
            <person name="Sun S."/>
            <person name="Cuomo C.A."/>
            <person name="Heitman J."/>
        </authorList>
    </citation>
    <scope>NUCLEOTIDE SEQUENCE [LARGE SCALE GENOMIC DNA]</scope>
    <source>
        <strain evidence="4">CBS 11374</strain>
    </source>
</reference>
<evidence type="ECO:0000259" key="3">
    <source>
        <dbReference type="Pfam" id="PF01764"/>
    </source>
</evidence>
<gene>
    <name evidence="4" type="ORF">IL334_002526</name>
</gene>
<dbReference type="EMBL" id="CP141883">
    <property type="protein sequence ID" value="WRT65581.1"/>
    <property type="molecule type" value="Genomic_DNA"/>
</dbReference>
<keyword evidence="2" id="KW-0732">Signal</keyword>
<dbReference type="InterPro" id="IPR029058">
    <property type="entry name" value="AB_hydrolase_fold"/>
</dbReference>
<organism evidence="4 5">
    <name type="scientific">Kwoniella shivajii</name>
    <dbReference type="NCBI Taxonomy" id="564305"/>
    <lineage>
        <taxon>Eukaryota</taxon>
        <taxon>Fungi</taxon>
        <taxon>Dikarya</taxon>
        <taxon>Basidiomycota</taxon>
        <taxon>Agaricomycotina</taxon>
        <taxon>Tremellomycetes</taxon>
        <taxon>Tremellales</taxon>
        <taxon>Cryptococcaceae</taxon>
        <taxon>Kwoniella</taxon>
    </lineage>
</organism>
<feature type="domain" description="Fungal lipase-type" evidence="3">
    <location>
        <begin position="254"/>
        <end position="356"/>
    </location>
</feature>
<dbReference type="InterPro" id="IPR002921">
    <property type="entry name" value="Fungal_lipase-type"/>
</dbReference>
<feature type="signal peptide" evidence="2">
    <location>
        <begin position="1"/>
        <end position="16"/>
    </location>
</feature>
<dbReference type="SUPFAM" id="SSF53474">
    <property type="entry name" value="alpha/beta-Hydrolases"/>
    <property type="match status" value="1"/>
</dbReference>
<feature type="chain" id="PRO_5046291065" description="Fungal lipase-type domain-containing protein" evidence="2">
    <location>
        <begin position="17"/>
        <end position="422"/>
    </location>
</feature>
<dbReference type="RefSeq" id="XP_062790321.1">
    <property type="nucleotide sequence ID" value="XM_062934270.1"/>
</dbReference>
<sequence length="422" mass="46344">MIFSLTLLLFLLRISARPSTSPHSPSILNSPQTIIDGFPIGRTQLSQDDMIELGKLAIAVNSAYCPKSYKLQPHPSASKEYEGSPSRKNHRMHKTKSKFAQHDDGSSIVISSDDDEFRREQTYHGDMKWYISHTPSTQTLTLALSSLSSTDDLLELRASSPSPSPSGSTSTDSEILVPLPASLFPYPFGYLHPSSSKGKEPKIHHAYIPFLKTHGKSALLSLLDLIEDPPATTTTSSHSDVLKEYITSLGSPSSVMTNKPIRKIKIVGHGLGSAIGLLVTLALSMELSNGHHLSSSSSRSQDHLHDLEISTTLFGLPRVGNIHFARLVDSLIDSRGSSLKMNRITSYGDTITHLPERHLNLTHPSKNEIWIGPDPRIAYFCKPSPYQDGMESNLCAAGIKLEKTSLIDHLGPYADVWMDKKC</sequence>
<keyword evidence="5" id="KW-1185">Reference proteome</keyword>
<dbReference type="GeneID" id="87954657"/>
<evidence type="ECO:0000313" key="4">
    <source>
        <dbReference type="EMBL" id="WRT65581.1"/>
    </source>
</evidence>
<accession>A0ABZ1CVC3</accession>
<feature type="compositionally biased region" description="Basic residues" evidence="1">
    <location>
        <begin position="87"/>
        <end position="99"/>
    </location>
</feature>
<evidence type="ECO:0000256" key="2">
    <source>
        <dbReference type="SAM" id="SignalP"/>
    </source>
</evidence>
<dbReference type="Gene3D" id="3.40.50.1820">
    <property type="entry name" value="alpha/beta hydrolase"/>
    <property type="match status" value="1"/>
</dbReference>
<evidence type="ECO:0000256" key="1">
    <source>
        <dbReference type="SAM" id="MobiDB-lite"/>
    </source>
</evidence>
<evidence type="ECO:0000313" key="5">
    <source>
        <dbReference type="Proteomes" id="UP001329825"/>
    </source>
</evidence>
<protein>
    <recommendedName>
        <fullName evidence="3">Fungal lipase-type domain-containing protein</fullName>
    </recommendedName>
</protein>
<dbReference type="Pfam" id="PF01764">
    <property type="entry name" value="Lipase_3"/>
    <property type="match status" value="1"/>
</dbReference>
<proteinExistence type="predicted"/>